<feature type="region of interest" description="Disordered" evidence="1">
    <location>
        <begin position="1"/>
        <end position="62"/>
    </location>
</feature>
<dbReference type="EMBL" id="JAQQWL010000009">
    <property type="protein sequence ID" value="KAK8058110.1"/>
    <property type="molecule type" value="Genomic_DNA"/>
</dbReference>
<evidence type="ECO:0000256" key="1">
    <source>
        <dbReference type="SAM" id="MobiDB-lite"/>
    </source>
</evidence>
<reference evidence="2 3" key="1">
    <citation type="submission" date="2023-01" db="EMBL/GenBank/DDBJ databases">
        <title>Analysis of 21 Apiospora genomes using comparative genomics revels a genus with tremendous synthesis potential of carbohydrate active enzymes and secondary metabolites.</title>
        <authorList>
            <person name="Sorensen T."/>
        </authorList>
    </citation>
    <scope>NUCLEOTIDE SEQUENCE [LARGE SCALE GENOMIC DNA]</scope>
    <source>
        <strain evidence="2 3">CBS 135458</strain>
    </source>
</reference>
<name>A0ABR1UGT7_9PEZI</name>
<evidence type="ECO:0000313" key="3">
    <source>
        <dbReference type="Proteomes" id="UP001480595"/>
    </source>
</evidence>
<dbReference type="RefSeq" id="XP_066713556.1">
    <property type="nucleotide sequence ID" value="XM_066859967.1"/>
</dbReference>
<dbReference type="GeneID" id="92093030"/>
<feature type="compositionally biased region" description="Polar residues" evidence="1">
    <location>
        <begin position="1"/>
        <end position="19"/>
    </location>
</feature>
<organism evidence="2 3">
    <name type="scientific">Apiospora phragmitis</name>
    <dbReference type="NCBI Taxonomy" id="2905665"/>
    <lineage>
        <taxon>Eukaryota</taxon>
        <taxon>Fungi</taxon>
        <taxon>Dikarya</taxon>
        <taxon>Ascomycota</taxon>
        <taxon>Pezizomycotina</taxon>
        <taxon>Sordariomycetes</taxon>
        <taxon>Xylariomycetidae</taxon>
        <taxon>Amphisphaeriales</taxon>
        <taxon>Apiosporaceae</taxon>
        <taxon>Apiospora</taxon>
    </lineage>
</organism>
<proteinExistence type="predicted"/>
<protein>
    <submittedName>
        <fullName evidence="2">Uncharacterized protein</fullName>
    </submittedName>
</protein>
<sequence length="192" mass="20853">MAAYTASDNTSRNTEQVGWSPTDEVSKSRSNKLKAEEGEDEDEAETEEKSDENQRNIFPTSLSPAGSGLTSLSLCERCSAFSLEDGPPIDFKLVDDFPDLPILSSSAQSGCGVCSCLLTAIRQRGYDQSGSLAIRLFGSDPKRDIVKVSLNFRPKDCEETVALKPMYFAVDGFHGSSHTTLETKRKANLEAG</sequence>
<comment type="caution">
    <text evidence="2">The sequence shown here is derived from an EMBL/GenBank/DDBJ whole genome shotgun (WGS) entry which is preliminary data.</text>
</comment>
<evidence type="ECO:0000313" key="2">
    <source>
        <dbReference type="EMBL" id="KAK8058110.1"/>
    </source>
</evidence>
<keyword evidence="3" id="KW-1185">Reference proteome</keyword>
<gene>
    <name evidence="2" type="ORF">PG994_008558</name>
</gene>
<dbReference type="Proteomes" id="UP001480595">
    <property type="component" value="Unassembled WGS sequence"/>
</dbReference>
<accession>A0ABR1UGT7</accession>
<feature type="compositionally biased region" description="Acidic residues" evidence="1">
    <location>
        <begin position="37"/>
        <end position="50"/>
    </location>
</feature>